<keyword evidence="4" id="KW-1185">Reference proteome</keyword>
<feature type="region of interest" description="Disordered" evidence="2">
    <location>
        <begin position="620"/>
        <end position="643"/>
    </location>
</feature>
<dbReference type="STRING" id="5762.D2VT80"/>
<accession>D2VT80</accession>
<evidence type="ECO:0000256" key="1">
    <source>
        <dbReference type="SAM" id="Coils"/>
    </source>
</evidence>
<dbReference type="VEuPathDB" id="AmoebaDB:NAEGRDRAFT_72206"/>
<dbReference type="OrthoDB" id="10371505at2759"/>
<feature type="region of interest" description="Disordered" evidence="2">
    <location>
        <begin position="170"/>
        <end position="192"/>
    </location>
</feature>
<feature type="coiled-coil region" evidence="1">
    <location>
        <begin position="335"/>
        <end position="520"/>
    </location>
</feature>
<dbReference type="KEGG" id="ngr:NAEGRDRAFT_72206"/>
<proteinExistence type="predicted"/>
<evidence type="ECO:0000313" key="3">
    <source>
        <dbReference type="EMBL" id="EFC40101.1"/>
    </source>
</evidence>
<dbReference type="RefSeq" id="XP_002672845.1">
    <property type="nucleotide sequence ID" value="XM_002672799.1"/>
</dbReference>
<evidence type="ECO:0000256" key="2">
    <source>
        <dbReference type="SAM" id="MobiDB-lite"/>
    </source>
</evidence>
<feature type="region of interest" description="Disordered" evidence="2">
    <location>
        <begin position="577"/>
        <end position="598"/>
    </location>
</feature>
<keyword evidence="1" id="KW-0175">Coiled coil</keyword>
<sequence length="678" mass="80260">MQKQSFAIKTKFQAASLENKALNGSTREFSTKEALKARSKFDNLKNSVEKLLSARSQNKQNIESKTKILHKTEESLTMVEELVADLSKTKIRLEAISQSEEGRLERLKERHQQVEKKMEGLVTDLNELSERNKHAKEVIANLREKISHDQRCYEIYMDTLQNIEEENRNQEDHLTRVNQQREEREKRKNEVESELKLKQEQINGVNVKMQEVMEIITKKQSEINEILMISNQVSKQIATIRKQQEELMRENQQIETQIKDKEEELIKNQGEFKKLNDIMADLETSMLEYRSSRDEMKFKDKFETIMKKNGLQFEGIDTSKISYLAQKKQLKQKCLNDLKFKCEQLEKKKKEIDNNLSEIETKFKSCEEELTTVESSIEAKREEFSASDTTIKDLKEQATSLKQEIEEKSISLQNVNNEIFKIVTNSNQKSEQNTFALSELRYQLELKNEEMSNLTKKLQELEQREQDEMKNLEKVELDLSKSLLDLKSHETQRDEKKEELEKKKSSLSLLQEQLDLLRDQERRQNSILSEKQIMIQKLVGKDAKIDLGFDFEKEYERLQEEMNEQLEKFYEEMSAHYQQELEKESQKNANKRQEREQRLKELEDRYAKVLQELDTEIDEWQTRIENGTDAEESARKPKPKPIVIEPMSQPLLSIDFADDLFTENTTKEKTFDFFDDDY</sequence>
<dbReference type="AlphaFoldDB" id="D2VT80"/>
<dbReference type="OMA" id="RSQNKQN"/>
<name>D2VT80_NAEGR</name>
<gene>
    <name evidence="3" type="ORF">NAEGRDRAFT_72206</name>
</gene>
<dbReference type="Proteomes" id="UP000006671">
    <property type="component" value="Unassembled WGS sequence"/>
</dbReference>
<dbReference type="InParanoid" id="D2VT80"/>
<reference evidence="3 4" key="1">
    <citation type="journal article" date="2010" name="Cell">
        <title>The genome of Naegleria gruberi illuminates early eukaryotic versatility.</title>
        <authorList>
            <person name="Fritz-Laylin L.K."/>
            <person name="Prochnik S.E."/>
            <person name="Ginger M.L."/>
            <person name="Dacks J.B."/>
            <person name="Carpenter M.L."/>
            <person name="Field M.C."/>
            <person name="Kuo A."/>
            <person name="Paredez A."/>
            <person name="Chapman J."/>
            <person name="Pham J."/>
            <person name="Shu S."/>
            <person name="Neupane R."/>
            <person name="Cipriano M."/>
            <person name="Mancuso J."/>
            <person name="Tu H."/>
            <person name="Salamov A."/>
            <person name="Lindquist E."/>
            <person name="Shapiro H."/>
            <person name="Lucas S."/>
            <person name="Grigoriev I.V."/>
            <person name="Cande W.Z."/>
            <person name="Fulton C."/>
            <person name="Rokhsar D.S."/>
            <person name="Dawson S.C."/>
        </authorList>
    </citation>
    <scope>NUCLEOTIDE SEQUENCE [LARGE SCALE GENOMIC DNA]</scope>
    <source>
        <strain evidence="3 4">NEG-M</strain>
    </source>
</reference>
<protein>
    <submittedName>
        <fullName evidence="3">Predicted protein</fullName>
    </submittedName>
</protein>
<evidence type="ECO:0000313" key="4">
    <source>
        <dbReference type="Proteomes" id="UP000006671"/>
    </source>
</evidence>
<organism evidence="4">
    <name type="scientific">Naegleria gruberi</name>
    <name type="common">Amoeba</name>
    <dbReference type="NCBI Taxonomy" id="5762"/>
    <lineage>
        <taxon>Eukaryota</taxon>
        <taxon>Discoba</taxon>
        <taxon>Heterolobosea</taxon>
        <taxon>Tetramitia</taxon>
        <taxon>Eutetramitia</taxon>
        <taxon>Vahlkampfiidae</taxon>
        <taxon>Naegleria</taxon>
    </lineage>
</organism>
<dbReference type="EMBL" id="GG738895">
    <property type="protein sequence ID" value="EFC40101.1"/>
    <property type="molecule type" value="Genomic_DNA"/>
</dbReference>
<dbReference type="GeneID" id="8854531"/>